<organism evidence="3">
    <name type="scientific">hydrothermal vent metagenome</name>
    <dbReference type="NCBI Taxonomy" id="652676"/>
    <lineage>
        <taxon>unclassified sequences</taxon>
        <taxon>metagenomes</taxon>
        <taxon>ecological metagenomes</taxon>
    </lineage>
</organism>
<keyword evidence="3" id="KW-0012">Acyltransferase</keyword>
<dbReference type="Gene3D" id="1.10.580.10">
    <property type="entry name" value="Citrate Synthase, domain 1"/>
    <property type="match status" value="1"/>
</dbReference>
<protein>
    <submittedName>
        <fullName evidence="3">Citrate synthase (Si)</fullName>
        <ecNumber evidence="3">2.3.3.1</ecNumber>
    </submittedName>
</protein>
<dbReference type="Gene3D" id="1.10.230.10">
    <property type="entry name" value="Cytochrome P450-Terp, domain 2"/>
    <property type="match status" value="1"/>
</dbReference>
<dbReference type="Pfam" id="PF00285">
    <property type="entry name" value="Citrate_synt"/>
    <property type="match status" value="1"/>
</dbReference>
<dbReference type="InterPro" id="IPR036969">
    <property type="entry name" value="Citrate_synthase_sf"/>
</dbReference>
<dbReference type="GO" id="GO:0006099">
    <property type="term" value="P:tricarboxylic acid cycle"/>
    <property type="evidence" value="ECO:0007669"/>
    <property type="project" value="InterPro"/>
</dbReference>
<dbReference type="InterPro" id="IPR016142">
    <property type="entry name" value="Citrate_synth-like_lrg_a-sub"/>
</dbReference>
<keyword evidence="2 3" id="KW-0808">Transferase</keyword>
<name>A0A3B1D8V7_9ZZZZ</name>
<dbReference type="PANTHER" id="PTHR11739">
    <property type="entry name" value="CITRATE SYNTHASE"/>
    <property type="match status" value="1"/>
</dbReference>
<dbReference type="InterPro" id="IPR024176">
    <property type="entry name" value="Citrate_synthase_bac-typ"/>
</dbReference>
<comment type="similarity">
    <text evidence="1">Belongs to the citrate synthase family.</text>
</comment>
<proteinExistence type="inferred from homology"/>
<evidence type="ECO:0000256" key="2">
    <source>
        <dbReference type="ARBA" id="ARBA00022679"/>
    </source>
</evidence>
<dbReference type="PIRSF" id="PIRSF001369">
    <property type="entry name" value="Citrate_synth"/>
    <property type="match status" value="1"/>
</dbReference>
<dbReference type="GO" id="GO:0005975">
    <property type="term" value="P:carbohydrate metabolic process"/>
    <property type="evidence" value="ECO:0007669"/>
    <property type="project" value="TreeGrafter"/>
</dbReference>
<gene>
    <name evidence="3" type="ORF">MNBD_PLANCTO02-2317</name>
</gene>
<sequence>MSDAPLISSLMLQGVQRLVERVTMESKPWFPGLDGVIADETAISAIDREIQYRGYPLSELASQASFVEVAYLLLHGELPSGDFLADYQSILFESSDVPASVLQMLDDLPMHVDMTDALRSAVSLLGHHDQQMADVNRNAIVQKSTRLLAQLPVIIAARHRQQMGCQPVQPDHRYSYIANLLQMITGVLPNEKQERALEALFILYAEHGFNPSTYTARLVASTGADYHSAVTAAIGSIKGPLHGGMRSRVIEILDEVQHVDRAEKWVERASLQRRPVPGFGHHMHLQGDPRARLLRCHCRQLAELTGQKELEERADAIRHAVAEHYGLLAHLNWPAARLLHYLDIPPDLFAPLFIISRLTGWSAHVIEQQEIRRPIRPCSRYNGPQPRPFIPLGER</sequence>
<dbReference type="AlphaFoldDB" id="A0A3B1D8V7"/>
<evidence type="ECO:0000313" key="3">
    <source>
        <dbReference type="EMBL" id="VAX39276.1"/>
    </source>
</evidence>
<dbReference type="InterPro" id="IPR002020">
    <property type="entry name" value="Citrate_synthase"/>
</dbReference>
<accession>A0A3B1D8V7</accession>
<dbReference type="PRINTS" id="PR00143">
    <property type="entry name" value="CITRTSNTHASE"/>
</dbReference>
<evidence type="ECO:0000256" key="1">
    <source>
        <dbReference type="ARBA" id="ARBA00010566"/>
    </source>
</evidence>
<dbReference type="EMBL" id="UOGL01000318">
    <property type="protein sequence ID" value="VAX39276.1"/>
    <property type="molecule type" value="Genomic_DNA"/>
</dbReference>
<dbReference type="EC" id="2.3.3.1" evidence="3"/>
<reference evidence="3" key="1">
    <citation type="submission" date="2018-06" db="EMBL/GenBank/DDBJ databases">
        <authorList>
            <person name="Zhirakovskaya E."/>
        </authorList>
    </citation>
    <scope>NUCLEOTIDE SEQUENCE</scope>
</reference>
<dbReference type="GO" id="GO:0036440">
    <property type="term" value="F:citrate synthase activity"/>
    <property type="evidence" value="ECO:0007669"/>
    <property type="project" value="UniProtKB-EC"/>
</dbReference>
<dbReference type="PANTHER" id="PTHR11739:SF4">
    <property type="entry name" value="CITRATE SYNTHASE, PEROXISOMAL"/>
    <property type="match status" value="1"/>
</dbReference>
<dbReference type="InterPro" id="IPR016143">
    <property type="entry name" value="Citrate_synth-like_sm_a-sub"/>
</dbReference>
<dbReference type="GO" id="GO:0005829">
    <property type="term" value="C:cytosol"/>
    <property type="evidence" value="ECO:0007669"/>
    <property type="project" value="TreeGrafter"/>
</dbReference>
<dbReference type="SUPFAM" id="SSF48256">
    <property type="entry name" value="Citrate synthase"/>
    <property type="match status" value="1"/>
</dbReference>